<keyword evidence="3" id="KW-0238">DNA-binding</keyword>
<dbReference type="SUPFAM" id="SSF48452">
    <property type="entry name" value="TPR-like"/>
    <property type="match status" value="2"/>
</dbReference>
<evidence type="ECO:0000256" key="4">
    <source>
        <dbReference type="ARBA" id="ARBA00023163"/>
    </source>
</evidence>
<dbReference type="Gene3D" id="1.10.10.10">
    <property type="entry name" value="Winged helix-like DNA-binding domain superfamily/Winged helix DNA-binding domain"/>
    <property type="match status" value="1"/>
</dbReference>
<feature type="domain" description="OmpR/PhoB-type" evidence="5">
    <location>
        <begin position="27"/>
        <end position="97"/>
    </location>
</feature>
<evidence type="ECO:0000256" key="3">
    <source>
        <dbReference type="ARBA" id="ARBA00023125"/>
    </source>
</evidence>
<dbReference type="SMART" id="SM01043">
    <property type="entry name" value="BTAD"/>
    <property type="match status" value="1"/>
</dbReference>
<dbReference type="EMBL" id="CP015163">
    <property type="protein sequence ID" value="AXB46650.1"/>
    <property type="molecule type" value="Genomic_DNA"/>
</dbReference>
<dbReference type="PANTHER" id="PTHR35807">
    <property type="entry name" value="TRANSCRIPTIONAL REGULATOR REDD-RELATED"/>
    <property type="match status" value="1"/>
</dbReference>
<name>A0A344LF26_9PSEU</name>
<keyword evidence="2" id="KW-0805">Transcription regulation</keyword>
<dbReference type="SMART" id="SM00862">
    <property type="entry name" value="Trans_reg_C"/>
    <property type="match status" value="1"/>
</dbReference>
<sequence>MAVSNGANVMEFEVLGPMRVRRADGPSQPAGKLQRILLGVLLTRANRPVPVDVLTDALWGERADRRAAQKLQLHVHRLRALLGAPTRLIFDSGGYLLRVLPGELDAERFESLAAEAVTDPALARKALDLWQGTPFEGLDVPLLTDEARRLAETRLNLLEALFEAELSAGRHLAVVGELGALAAAHPLRERLHALLVRALYRGGRQADALAACRTARRVLREELGLEPGAELRELEQAILEGREAEPAGASPVPAQLPAQARGFTGRERELAELDELTPLSVITGTAGAGKTALALRWAHRTRDRFPDGQLYADLHGYGPDRPADPADVLAGFLRALGADGAALSPVLAERSAKFRTLVARRRLLIVLDNARTAEQVRPLLPGSGSCVVLVTSRDTLTGLAAVNGARRHELDRLPAAASLTLLRELTGDRVDAEPEAAAEVIELCARLPLALRIAAESIRDRPARSIAALVEELADERARLDLLDADGDPRAAVRSAFSWSFQHLPAEAARVFRLLGLHPGHDTGEQAVAALAGTDLRTARRALGQLRRANLVEASADGRYAMHDLLRAYAGESAGADDAASRRILGWYLHSAINARAVLDPHARPMWSDAVEPPEHLPAFADRDAALAWFELERANLGAAVRDAVARGFTTVAWQLASALLIYFYSCRRWDDWLGTHRTALAAAEPLGRAHMLNGLGVAYDDLHDHERAIACHLEAAELFDAEYDGLAAAWNLNNLGVVYDNAKRFTEAAACYEDGLRRFRALGDPRGEGYCLNNLGDVHRQLESFEKAESYLRAAMEVHRRAADTPARRFTLCTLGDLHRDSGDTARAMEAYREALEICRSLGESWRAARVQARLGAVLHSAGRDGEARDCLREALEVFTRQSDPEAAEVRKLLAEIG</sequence>
<dbReference type="PRINTS" id="PR00364">
    <property type="entry name" value="DISEASERSIST"/>
</dbReference>
<dbReference type="InterPro" id="IPR005158">
    <property type="entry name" value="BTAD"/>
</dbReference>
<evidence type="ECO:0000256" key="2">
    <source>
        <dbReference type="ARBA" id="ARBA00023015"/>
    </source>
</evidence>
<evidence type="ECO:0000259" key="6">
    <source>
        <dbReference type="SMART" id="SM01043"/>
    </source>
</evidence>
<dbReference type="GO" id="GO:0043531">
    <property type="term" value="F:ADP binding"/>
    <property type="evidence" value="ECO:0007669"/>
    <property type="project" value="InterPro"/>
</dbReference>
<dbReference type="InterPro" id="IPR036388">
    <property type="entry name" value="WH-like_DNA-bd_sf"/>
</dbReference>
<keyword evidence="4" id="KW-0804">Transcription</keyword>
<feature type="domain" description="Bacterial transcriptional activator" evidence="6">
    <location>
        <begin position="104"/>
        <end position="239"/>
    </location>
</feature>
<dbReference type="InterPro" id="IPR051677">
    <property type="entry name" value="AfsR-DnrI-RedD_regulator"/>
</dbReference>
<evidence type="ECO:0000256" key="1">
    <source>
        <dbReference type="ARBA" id="ARBA00005820"/>
    </source>
</evidence>
<dbReference type="GO" id="GO:0000160">
    <property type="term" value="P:phosphorelay signal transduction system"/>
    <property type="evidence" value="ECO:0007669"/>
    <property type="project" value="InterPro"/>
</dbReference>
<dbReference type="CDD" id="cd15831">
    <property type="entry name" value="BTAD"/>
    <property type="match status" value="1"/>
</dbReference>
<dbReference type="InterPro" id="IPR027417">
    <property type="entry name" value="P-loop_NTPase"/>
</dbReference>
<dbReference type="PANTHER" id="PTHR35807:SF1">
    <property type="entry name" value="TRANSCRIPTIONAL REGULATOR REDD"/>
    <property type="match status" value="1"/>
</dbReference>
<dbReference type="SMART" id="SM00028">
    <property type="entry name" value="TPR"/>
    <property type="match status" value="5"/>
</dbReference>
<comment type="similarity">
    <text evidence="1">Belongs to the AfsR/DnrI/RedD regulatory family.</text>
</comment>
<dbReference type="GO" id="GO:0006355">
    <property type="term" value="P:regulation of DNA-templated transcription"/>
    <property type="evidence" value="ECO:0007669"/>
    <property type="project" value="InterPro"/>
</dbReference>
<dbReference type="RefSeq" id="WP_162788676.1">
    <property type="nucleotide sequence ID" value="NZ_CP015163.1"/>
</dbReference>
<keyword evidence="8" id="KW-1185">Reference proteome</keyword>
<evidence type="ECO:0000313" key="7">
    <source>
        <dbReference type="EMBL" id="AXB46650.1"/>
    </source>
</evidence>
<dbReference type="SUPFAM" id="SSF52540">
    <property type="entry name" value="P-loop containing nucleoside triphosphate hydrolases"/>
    <property type="match status" value="1"/>
</dbReference>
<dbReference type="SUPFAM" id="SSF46894">
    <property type="entry name" value="C-terminal effector domain of the bipartite response regulators"/>
    <property type="match status" value="1"/>
</dbReference>
<accession>A0A344LF26</accession>
<dbReference type="GO" id="GO:0003677">
    <property type="term" value="F:DNA binding"/>
    <property type="evidence" value="ECO:0007669"/>
    <property type="project" value="UniProtKB-KW"/>
</dbReference>
<dbReference type="InterPro" id="IPR019734">
    <property type="entry name" value="TPR_rpt"/>
</dbReference>
<organism evidence="7 8">
    <name type="scientific">Amycolatopsis albispora</name>
    <dbReference type="NCBI Taxonomy" id="1804986"/>
    <lineage>
        <taxon>Bacteria</taxon>
        <taxon>Bacillati</taxon>
        <taxon>Actinomycetota</taxon>
        <taxon>Actinomycetes</taxon>
        <taxon>Pseudonocardiales</taxon>
        <taxon>Pseudonocardiaceae</taxon>
        <taxon>Amycolatopsis</taxon>
    </lineage>
</organism>
<evidence type="ECO:0000313" key="8">
    <source>
        <dbReference type="Proteomes" id="UP000250434"/>
    </source>
</evidence>
<gene>
    <name evidence="7" type="ORF">A4R43_32910</name>
</gene>
<dbReference type="KEGG" id="aab:A4R43_32910"/>
<reference evidence="7 8" key="1">
    <citation type="submission" date="2016-04" db="EMBL/GenBank/DDBJ databases">
        <title>Complete genome sequence and analysis of deep-sea sediment isolate, Amycolatopsis sp. WP1.</title>
        <authorList>
            <person name="Wang H."/>
            <person name="Chen S."/>
            <person name="Wu Q."/>
        </authorList>
    </citation>
    <scope>NUCLEOTIDE SEQUENCE [LARGE SCALE GENOMIC DNA]</scope>
    <source>
        <strain evidence="7 8">WP1</strain>
    </source>
</reference>
<dbReference type="Pfam" id="PF03704">
    <property type="entry name" value="BTAD"/>
    <property type="match status" value="1"/>
</dbReference>
<dbReference type="Gene3D" id="1.25.40.10">
    <property type="entry name" value="Tetratricopeptide repeat domain"/>
    <property type="match status" value="2"/>
</dbReference>
<proteinExistence type="inferred from homology"/>
<protein>
    <submittedName>
        <fullName evidence="7">Uncharacterized protein</fullName>
    </submittedName>
</protein>
<dbReference type="InterPro" id="IPR011990">
    <property type="entry name" value="TPR-like_helical_dom_sf"/>
</dbReference>
<dbReference type="InterPro" id="IPR001867">
    <property type="entry name" value="OmpR/PhoB-type_DNA-bd"/>
</dbReference>
<evidence type="ECO:0000259" key="5">
    <source>
        <dbReference type="SMART" id="SM00862"/>
    </source>
</evidence>
<dbReference type="AlphaFoldDB" id="A0A344LF26"/>
<dbReference type="Proteomes" id="UP000250434">
    <property type="component" value="Chromosome"/>
</dbReference>
<dbReference type="Pfam" id="PF13424">
    <property type="entry name" value="TPR_12"/>
    <property type="match status" value="2"/>
</dbReference>
<dbReference type="InterPro" id="IPR016032">
    <property type="entry name" value="Sig_transdc_resp-reg_C-effctor"/>
</dbReference>